<dbReference type="Proteomes" id="UP000182658">
    <property type="component" value="Unassembled WGS sequence"/>
</dbReference>
<feature type="region of interest" description="Disordered" evidence="1">
    <location>
        <begin position="35"/>
        <end position="64"/>
    </location>
</feature>
<sequence>MLLGSCYPPLGSTAVPLLSVSPFRVLTVETVVPAPVFGRSQPDNPGSRAEPTSADIRATEKSWSSPEGSWPWHWHGWLPPRTGLVSARASHSIARGERSVISCTHLPIHRDTAAPSRFRWTSSIEQLGLAGSRRFPVFEVDAPVRVVFLCHVVSCKAHAVASSETVSNAHSGKHSCSRARASVK</sequence>
<evidence type="ECO:0000313" key="3">
    <source>
        <dbReference type="Proteomes" id="UP000182658"/>
    </source>
</evidence>
<name>A0A1J7J972_9PEZI</name>
<protein>
    <submittedName>
        <fullName evidence="2">Uncharacterized protein</fullName>
    </submittedName>
</protein>
<dbReference type="InParanoid" id="A0A1J7J972"/>
<accession>A0A1J7J972</accession>
<evidence type="ECO:0000313" key="2">
    <source>
        <dbReference type="EMBL" id="OIW24074.1"/>
    </source>
</evidence>
<proteinExistence type="predicted"/>
<organism evidence="2 3">
    <name type="scientific">Coniochaeta ligniaria NRRL 30616</name>
    <dbReference type="NCBI Taxonomy" id="1408157"/>
    <lineage>
        <taxon>Eukaryota</taxon>
        <taxon>Fungi</taxon>
        <taxon>Dikarya</taxon>
        <taxon>Ascomycota</taxon>
        <taxon>Pezizomycotina</taxon>
        <taxon>Sordariomycetes</taxon>
        <taxon>Sordariomycetidae</taxon>
        <taxon>Coniochaetales</taxon>
        <taxon>Coniochaetaceae</taxon>
        <taxon>Coniochaeta</taxon>
    </lineage>
</organism>
<dbReference type="EMBL" id="KV875105">
    <property type="protein sequence ID" value="OIW24074.1"/>
    <property type="molecule type" value="Genomic_DNA"/>
</dbReference>
<reference evidence="2 3" key="1">
    <citation type="submission" date="2016-10" db="EMBL/GenBank/DDBJ databases">
        <title>Draft genome sequence of Coniochaeta ligniaria NRRL30616, a lignocellulolytic fungus for bioabatement of inhibitors in plant biomass hydrolysates.</title>
        <authorList>
            <consortium name="DOE Joint Genome Institute"/>
            <person name="Jimenez D.J."/>
            <person name="Hector R.E."/>
            <person name="Riley R."/>
            <person name="Sun H."/>
            <person name="Grigoriev I.V."/>
            <person name="Van Elsas J.D."/>
            <person name="Nichols N.N."/>
        </authorList>
    </citation>
    <scope>NUCLEOTIDE SEQUENCE [LARGE SCALE GENOMIC DNA]</scope>
    <source>
        <strain evidence="2 3">NRRL 30616</strain>
    </source>
</reference>
<gene>
    <name evidence="2" type="ORF">CONLIGDRAFT_124770</name>
</gene>
<evidence type="ECO:0000256" key="1">
    <source>
        <dbReference type="SAM" id="MobiDB-lite"/>
    </source>
</evidence>
<keyword evidence="3" id="KW-1185">Reference proteome</keyword>
<dbReference type="AlphaFoldDB" id="A0A1J7J972"/>